<feature type="non-terminal residue" evidence="3">
    <location>
        <position position="1"/>
    </location>
</feature>
<organism evidence="3 4">
    <name type="scientific">Didymodactylos carnosus</name>
    <dbReference type="NCBI Taxonomy" id="1234261"/>
    <lineage>
        <taxon>Eukaryota</taxon>
        <taxon>Metazoa</taxon>
        <taxon>Spiralia</taxon>
        <taxon>Gnathifera</taxon>
        <taxon>Rotifera</taxon>
        <taxon>Eurotatoria</taxon>
        <taxon>Bdelloidea</taxon>
        <taxon>Philodinida</taxon>
        <taxon>Philodinidae</taxon>
        <taxon>Didymodactylos</taxon>
    </lineage>
</organism>
<evidence type="ECO:0000313" key="2">
    <source>
        <dbReference type="EMBL" id="CAF1005060.1"/>
    </source>
</evidence>
<gene>
    <name evidence="2" type="ORF">OVA965_LOCUS14756</name>
    <name evidence="3" type="ORF">TMI583_LOCUS14756</name>
</gene>
<reference evidence="3" key="1">
    <citation type="submission" date="2021-02" db="EMBL/GenBank/DDBJ databases">
        <authorList>
            <person name="Nowell W R."/>
        </authorList>
    </citation>
    <scope>NUCLEOTIDE SEQUENCE</scope>
</reference>
<sequence>IIQQHSQIFERSQIPTPEQRYNAIVTVVNDCDYNNRLNRLCSLIDFHIQEQEMLSVTIRTLSTPKQIRGIAANELPPKHYDETINSSRAYRLDHDTNGIVSLRVIIQPPKPRENKKKPKTEPRWDGIRRMSKITASNGSKQILDKSYY</sequence>
<dbReference type="EMBL" id="CAJNOK010006481">
    <property type="protein sequence ID" value="CAF1005060.1"/>
    <property type="molecule type" value="Genomic_DNA"/>
</dbReference>
<accession>A0A8S2IU44</accession>
<evidence type="ECO:0000313" key="3">
    <source>
        <dbReference type="EMBL" id="CAF3774197.1"/>
    </source>
</evidence>
<feature type="compositionally biased region" description="Basic and acidic residues" evidence="1">
    <location>
        <begin position="119"/>
        <end position="128"/>
    </location>
</feature>
<protein>
    <submittedName>
        <fullName evidence="3">Uncharacterized protein</fullName>
    </submittedName>
</protein>
<name>A0A8S2IU44_9BILA</name>
<comment type="caution">
    <text evidence="3">The sequence shown here is derived from an EMBL/GenBank/DDBJ whole genome shotgun (WGS) entry which is preliminary data.</text>
</comment>
<dbReference type="AlphaFoldDB" id="A0A8S2IU44"/>
<dbReference type="Proteomes" id="UP000682733">
    <property type="component" value="Unassembled WGS sequence"/>
</dbReference>
<evidence type="ECO:0000256" key="1">
    <source>
        <dbReference type="SAM" id="MobiDB-lite"/>
    </source>
</evidence>
<feature type="region of interest" description="Disordered" evidence="1">
    <location>
        <begin position="108"/>
        <end position="148"/>
    </location>
</feature>
<evidence type="ECO:0000313" key="4">
    <source>
        <dbReference type="Proteomes" id="UP000682733"/>
    </source>
</evidence>
<proteinExistence type="predicted"/>
<dbReference type="EMBL" id="CAJOBA010006488">
    <property type="protein sequence ID" value="CAF3774197.1"/>
    <property type="molecule type" value="Genomic_DNA"/>
</dbReference>
<dbReference type="Proteomes" id="UP000677228">
    <property type="component" value="Unassembled WGS sequence"/>
</dbReference>